<dbReference type="FunFam" id="3.40.50.2000:FF:000119">
    <property type="entry name" value="Glycosyl transferase group 1"/>
    <property type="match status" value="1"/>
</dbReference>
<dbReference type="AlphaFoldDB" id="A0A0F9CT56"/>
<evidence type="ECO:0000259" key="3">
    <source>
        <dbReference type="Pfam" id="PF13439"/>
    </source>
</evidence>
<dbReference type="EMBL" id="LAZR01045068">
    <property type="protein sequence ID" value="KKK99751.1"/>
    <property type="molecule type" value="Genomic_DNA"/>
</dbReference>
<evidence type="ECO:0000256" key="1">
    <source>
        <dbReference type="ARBA" id="ARBA00022679"/>
    </source>
</evidence>
<dbReference type="SUPFAM" id="SSF53756">
    <property type="entry name" value="UDP-Glycosyltransferase/glycogen phosphorylase"/>
    <property type="match status" value="1"/>
</dbReference>
<dbReference type="GO" id="GO:0009103">
    <property type="term" value="P:lipopolysaccharide biosynthetic process"/>
    <property type="evidence" value="ECO:0007669"/>
    <property type="project" value="TreeGrafter"/>
</dbReference>
<feature type="domain" description="Glycosyltransferase subfamily 4-like N-terminal" evidence="3">
    <location>
        <begin position="5"/>
        <end position="79"/>
    </location>
</feature>
<dbReference type="Pfam" id="PF00534">
    <property type="entry name" value="Glycos_transf_1"/>
    <property type="match status" value="1"/>
</dbReference>
<name>A0A0F9CT56_9ZZZZ</name>
<dbReference type="Gene3D" id="3.40.50.2000">
    <property type="entry name" value="Glycogen Phosphorylase B"/>
    <property type="match status" value="2"/>
</dbReference>
<comment type="caution">
    <text evidence="4">The sequence shown here is derived from an EMBL/GenBank/DDBJ whole genome shotgun (WGS) entry which is preliminary data.</text>
</comment>
<keyword evidence="1" id="KW-0808">Transferase</keyword>
<dbReference type="CDD" id="cd03809">
    <property type="entry name" value="GT4_MtfB-like"/>
    <property type="match status" value="1"/>
</dbReference>
<evidence type="ECO:0000259" key="2">
    <source>
        <dbReference type="Pfam" id="PF00534"/>
    </source>
</evidence>
<sequence length="284" mass="32679">RYALFLNRPFIVTVHDLAQCCFNFDRETIREKILLNLDKRYIKRASHIIAISQSTKSDLVKYLRIPETRISVIYNGVDHNIFKPYEPYQMRPYDVKLLDKPYILYIGSERPRKNLDRLFEAFAQLKVDFPRLKLVKVGGPGRSEELRSDTMRRLSSLGITKDVIFVDYIPEVDLAYYYCSAALLVYPSLYEGFGLPPLEAMACGCPVVTANTSSLPEVVGEAGIMVNPYDTSSLVQAMRRVLTDDKLRDNMVRKGLEQSKKFSWEKAARQTLEVYNKVADKQIL</sequence>
<proteinExistence type="predicted"/>
<reference evidence="4" key="1">
    <citation type="journal article" date="2015" name="Nature">
        <title>Complex archaea that bridge the gap between prokaryotes and eukaryotes.</title>
        <authorList>
            <person name="Spang A."/>
            <person name="Saw J.H."/>
            <person name="Jorgensen S.L."/>
            <person name="Zaremba-Niedzwiedzka K."/>
            <person name="Martijn J."/>
            <person name="Lind A.E."/>
            <person name="van Eijk R."/>
            <person name="Schleper C."/>
            <person name="Guy L."/>
            <person name="Ettema T.J."/>
        </authorList>
    </citation>
    <scope>NUCLEOTIDE SEQUENCE</scope>
</reference>
<dbReference type="GO" id="GO:0016757">
    <property type="term" value="F:glycosyltransferase activity"/>
    <property type="evidence" value="ECO:0007669"/>
    <property type="project" value="InterPro"/>
</dbReference>
<dbReference type="InterPro" id="IPR001296">
    <property type="entry name" value="Glyco_trans_1"/>
</dbReference>
<feature type="non-terminal residue" evidence="4">
    <location>
        <position position="1"/>
    </location>
</feature>
<dbReference type="PANTHER" id="PTHR46401:SF2">
    <property type="entry name" value="GLYCOSYLTRANSFERASE WBBK-RELATED"/>
    <property type="match status" value="1"/>
</dbReference>
<gene>
    <name evidence="4" type="ORF">LCGC14_2629590</name>
</gene>
<dbReference type="Pfam" id="PF13439">
    <property type="entry name" value="Glyco_transf_4"/>
    <property type="match status" value="1"/>
</dbReference>
<evidence type="ECO:0008006" key="5">
    <source>
        <dbReference type="Google" id="ProtNLM"/>
    </source>
</evidence>
<evidence type="ECO:0000313" key="4">
    <source>
        <dbReference type="EMBL" id="KKK99751.1"/>
    </source>
</evidence>
<dbReference type="PANTHER" id="PTHR46401">
    <property type="entry name" value="GLYCOSYLTRANSFERASE WBBK-RELATED"/>
    <property type="match status" value="1"/>
</dbReference>
<accession>A0A0F9CT56</accession>
<protein>
    <recommendedName>
        <fullName evidence="5">Glycosyl transferase family 1 domain-containing protein</fullName>
    </recommendedName>
</protein>
<feature type="domain" description="Glycosyl transferase family 1" evidence="2">
    <location>
        <begin position="98"/>
        <end position="255"/>
    </location>
</feature>
<dbReference type="InterPro" id="IPR028098">
    <property type="entry name" value="Glyco_trans_4-like_N"/>
</dbReference>
<organism evidence="4">
    <name type="scientific">marine sediment metagenome</name>
    <dbReference type="NCBI Taxonomy" id="412755"/>
    <lineage>
        <taxon>unclassified sequences</taxon>
        <taxon>metagenomes</taxon>
        <taxon>ecological metagenomes</taxon>
    </lineage>
</organism>